<dbReference type="GO" id="GO:0016020">
    <property type="term" value="C:membrane"/>
    <property type="evidence" value="ECO:0007669"/>
    <property type="project" value="InterPro"/>
</dbReference>
<evidence type="ECO:0000256" key="4">
    <source>
        <dbReference type="SAM" id="SignalP"/>
    </source>
</evidence>
<dbReference type="GO" id="GO:0000155">
    <property type="term" value="F:phosphorelay sensor kinase activity"/>
    <property type="evidence" value="ECO:0007669"/>
    <property type="project" value="InterPro"/>
</dbReference>
<reference evidence="6 7" key="1">
    <citation type="submission" date="2019-12" db="EMBL/GenBank/DDBJ databases">
        <title>Spirosoma sp. HMF4905 genome sequencing and assembly.</title>
        <authorList>
            <person name="Kang H."/>
            <person name="Cha I."/>
            <person name="Kim H."/>
            <person name="Joh K."/>
        </authorList>
    </citation>
    <scope>NUCLEOTIDE SEQUENCE [LARGE SCALE GENOMIC DNA]</scope>
    <source>
        <strain evidence="6 7">HMF4905</strain>
    </source>
</reference>
<proteinExistence type="predicted"/>
<keyword evidence="2" id="KW-0175">Coiled coil</keyword>
<dbReference type="PROSITE" id="PS50005">
    <property type="entry name" value="TPR"/>
    <property type="match status" value="3"/>
</dbReference>
<feature type="transmembrane region" description="Helical" evidence="3">
    <location>
        <begin position="427"/>
        <end position="447"/>
    </location>
</feature>
<dbReference type="InterPro" id="IPR011990">
    <property type="entry name" value="TPR-like_helical_dom_sf"/>
</dbReference>
<evidence type="ECO:0000313" key="6">
    <source>
        <dbReference type="EMBL" id="MVM29165.1"/>
    </source>
</evidence>
<organism evidence="6 7">
    <name type="scientific">Spirosoma arboris</name>
    <dbReference type="NCBI Taxonomy" id="2682092"/>
    <lineage>
        <taxon>Bacteria</taxon>
        <taxon>Pseudomonadati</taxon>
        <taxon>Bacteroidota</taxon>
        <taxon>Cytophagia</taxon>
        <taxon>Cytophagales</taxon>
        <taxon>Cytophagaceae</taxon>
        <taxon>Spirosoma</taxon>
    </lineage>
</organism>
<dbReference type="PANTHER" id="PTHR34220">
    <property type="entry name" value="SENSOR HISTIDINE KINASE YPDA"/>
    <property type="match status" value="1"/>
</dbReference>
<dbReference type="SMART" id="SM00028">
    <property type="entry name" value="TPR"/>
    <property type="match status" value="5"/>
</dbReference>
<dbReference type="Pfam" id="PF06580">
    <property type="entry name" value="His_kinase"/>
    <property type="match status" value="1"/>
</dbReference>
<evidence type="ECO:0000256" key="3">
    <source>
        <dbReference type="SAM" id="Phobius"/>
    </source>
</evidence>
<comment type="caution">
    <text evidence="6">The sequence shown here is derived from an EMBL/GenBank/DDBJ whole genome shotgun (WGS) entry which is preliminary data.</text>
</comment>
<evidence type="ECO:0000259" key="5">
    <source>
        <dbReference type="Pfam" id="PF06580"/>
    </source>
</evidence>
<feature type="coiled-coil region" evidence="2">
    <location>
        <begin position="397"/>
        <end position="424"/>
    </location>
</feature>
<protein>
    <recommendedName>
        <fullName evidence="5">Signal transduction histidine kinase internal region domain-containing protein</fullName>
    </recommendedName>
</protein>
<gene>
    <name evidence="6" type="ORF">GO755_03910</name>
</gene>
<evidence type="ECO:0000313" key="7">
    <source>
        <dbReference type="Proteomes" id="UP000436006"/>
    </source>
</evidence>
<dbReference type="RefSeq" id="WP_157583237.1">
    <property type="nucleotide sequence ID" value="NZ_WPIN01000001.1"/>
</dbReference>
<evidence type="ECO:0000256" key="2">
    <source>
        <dbReference type="SAM" id="Coils"/>
    </source>
</evidence>
<dbReference type="InterPro" id="IPR010559">
    <property type="entry name" value="Sig_transdc_His_kin_internal"/>
</dbReference>
<dbReference type="Pfam" id="PF13181">
    <property type="entry name" value="TPR_8"/>
    <property type="match status" value="2"/>
</dbReference>
<feature type="coiled-coil region" evidence="2">
    <location>
        <begin position="452"/>
        <end position="486"/>
    </location>
</feature>
<dbReference type="InterPro" id="IPR019734">
    <property type="entry name" value="TPR_rpt"/>
</dbReference>
<feature type="signal peptide" evidence="4">
    <location>
        <begin position="1"/>
        <end position="24"/>
    </location>
</feature>
<keyword evidence="7" id="KW-1185">Reference proteome</keyword>
<keyword evidence="3" id="KW-1133">Transmembrane helix</keyword>
<dbReference type="Gene3D" id="3.30.565.10">
    <property type="entry name" value="Histidine kinase-like ATPase, C-terminal domain"/>
    <property type="match status" value="1"/>
</dbReference>
<feature type="repeat" description="TPR" evidence="1">
    <location>
        <begin position="266"/>
        <end position="299"/>
    </location>
</feature>
<keyword evidence="4" id="KW-0732">Signal</keyword>
<dbReference type="SUPFAM" id="SSF48452">
    <property type="entry name" value="TPR-like"/>
    <property type="match status" value="2"/>
</dbReference>
<feature type="chain" id="PRO_5029576755" description="Signal transduction histidine kinase internal region domain-containing protein" evidence="4">
    <location>
        <begin position="25"/>
        <end position="688"/>
    </location>
</feature>
<dbReference type="InterPro" id="IPR050640">
    <property type="entry name" value="Bact_2-comp_sensor_kinase"/>
</dbReference>
<dbReference type="AlphaFoldDB" id="A0A7K1S601"/>
<feature type="repeat" description="TPR" evidence="1">
    <location>
        <begin position="123"/>
        <end position="156"/>
    </location>
</feature>
<feature type="domain" description="Signal transduction histidine kinase internal region" evidence="5">
    <location>
        <begin position="479"/>
        <end position="558"/>
    </location>
</feature>
<keyword evidence="3" id="KW-0812">Transmembrane</keyword>
<dbReference type="EMBL" id="WPIN01000001">
    <property type="protein sequence ID" value="MVM29165.1"/>
    <property type="molecule type" value="Genomic_DNA"/>
</dbReference>
<feature type="repeat" description="TPR" evidence="1">
    <location>
        <begin position="195"/>
        <end position="228"/>
    </location>
</feature>
<dbReference type="Proteomes" id="UP000436006">
    <property type="component" value="Unassembled WGS sequence"/>
</dbReference>
<dbReference type="Gene3D" id="1.25.40.10">
    <property type="entry name" value="Tetratricopeptide repeat domain"/>
    <property type="match status" value="2"/>
</dbReference>
<dbReference type="SUPFAM" id="SSF55874">
    <property type="entry name" value="ATPase domain of HSP90 chaperone/DNA topoisomerase II/histidine kinase"/>
    <property type="match status" value="1"/>
</dbReference>
<keyword evidence="3" id="KW-0472">Membrane</keyword>
<dbReference type="PANTHER" id="PTHR34220:SF7">
    <property type="entry name" value="SENSOR HISTIDINE KINASE YPDA"/>
    <property type="match status" value="1"/>
</dbReference>
<evidence type="ECO:0000256" key="1">
    <source>
        <dbReference type="PROSITE-ProRule" id="PRU00339"/>
    </source>
</evidence>
<dbReference type="InterPro" id="IPR036890">
    <property type="entry name" value="HATPase_C_sf"/>
</dbReference>
<name>A0A7K1S601_9BACT</name>
<accession>A0A7K1S601</accession>
<sequence>MAVQFYYRFLFLLAALFCPGLLFAQSADSLKKILPTLHGTAHINALNGLSEAFWNVRNLDSSKARAFQAFEASTKSNYEVGVGDALTNLAAIDYEIGNFVDMEKRSLTSISLFTKVHAQKRLAKAYSLLGQSIWAQSKFDPAIEAFNQAIIYFSRFNDSTALGRTYGRLALLEEERGNYEPAFQYSLKALKFNRNEAYFSLGQLYADVGDYETARDYYRKISQRLKLGTYLKIGETYYLQARYDSAQYYYQLHIKESRDLPKKTLTKAYALLGGLYLKLKKYDTALAYLNLALTDFKQDNNRNWVMRVLLELGKTYKETGEVNKSIKTTNELLTYAKESGARQYLRDAHQLLFQLFDQLKQNDRAYWHLKEYTTLNNEIGIDLSARKLAFYKTSYEREQAQLNIALLNKQKQLQQEELKQTAQQRQFLFIGLLAIALIGVVLIRNILLKRREEKHLRELAETELQMQKLETKKQLGELEMQVLRTQMNPHFLFNSLNSINRFILQNNKSQASLYLTKFSRLVRMILQNSQNKLITLEQELESLKLYLSLEVLRFDDHFTYSITVPDDLDVSVLKVPPLIIQPYVENAIWHGLMHKEERGQLEIDLSGENGFISIKITDNGIGRQKTNTIPEKADTNYKPMGLGITSKRIELALESASQSPSVVINDLVDMNGAPCGTEVILTLPVIYD</sequence>
<keyword evidence="1" id="KW-0802">TPR repeat</keyword>